<sequence>MTAMTPSSTIRSARWATPVHLTGSALLGFIGLAHLLGLHVFNGNDSPAEEVVNELSAQVSTSMFDGSRQVTVFGLNTGYSVGMGLLALLFGLLAIVAVRAAPQLIARWSLFNAICLAAAGGMFWIACLYFPELAIVASGLATLCFAAVLVAGNRRTA</sequence>
<feature type="transmembrane region" description="Helical" evidence="1">
    <location>
        <begin position="78"/>
        <end position="98"/>
    </location>
</feature>
<protein>
    <submittedName>
        <fullName evidence="2">Uncharacterized protein</fullName>
    </submittedName>
</protein>
<dbReference type="EMBL" id="CP078145">
    <property type="protein sequence ID" value="QXN92785.1"/>
    <property type="molecule type" value="Genomic_DNA"/>
</dbReference>
<keyword evidence="1" id="KW-1133">Transmembrane helix</keyword>
<reference evidence="2 3" key="1">
    <citation type="submission" date="2021-07" db="EMBL/GenBank/DDBJ databases">
        <title>Whole Genome Sequence of Nocardia Iowensis.</title>
        <authorList>
            <person name="Lamm A."/>
            <person name="Collins-Fairclough A.M."/>
            <person name="Bunk B."/>
            <person name="Sproer C."/>
        </authorList>
    </citation>
    <scope>NUCLEOTIDE SEQUENCE [LARGE SCALE GENOMIC DNA]</scope>
    <source>
        <strain evidence="2 3">NRRL 5646</strain>
    </source>
</reference>
<dbReference type="Proteomes" id="UP000694257">
    <property type="component" value="Chromosome"/>
</dbReference>
<organism evidence="2 3">
    <name type="scientific">Nocardia iowensis</name>
    <dbReference type="NCBI Taxonomy" id="204891"/>
    <lineage>
        <taxon>Bacteria</taxon>
        <taxon>Bacillati</taxon>
        <taxon>Actinomycetota</taxon>
        <taxon>Actinomycetes</taxon>
        <taxon>Mycobacteriales</taxon>
        <taxon>Nocardiaceae</taxon>
        <taxon>Nocardia</taxon>
    </lineage>
</organism>
<evidence type="ECO:0000313" key="2">
    <source>
        <dbReference type="EMBL" id="QXN92785.1"/>
    </source>
</evidence>
<keyword evidence="3" id="KW-1185">Reference proteome</keyword>
<proteinExistence type="predicted"/>
<accession>A0ABX8RT19</accession>
<name>A0ABX8RT19_NOCIO</name>
<dbReference type="RefSeq" id="WP_218474314.1">
    <property type="nucleotide sequence ID" value="NZ_BAABJN010000005.1"/>
</dbReference>
<dbReference type="InterPro" id="IPR058068">
    <property type="entry name" value="LIC_13387-like"/>
</dbReference>
<keyword evidence="1" id="KW-0472">Membrane</keyword>
<feature type="transmembrane region" description="Helical" evidence="1">
    <location>
        <begin position="110"/>
        <end position="127"/>
    </location>
</feature>
<keyword evidence="1" id="KW-0812">Transmembrane</keyword>
<dbReference type="NCBIfam" id="NF047765">
    <property type="entry name" value="LIC_13387_fam"/>
    <property type="match status" value="1"/>
</dbReference>
<evidence type="ECO:0000256" key="1">
    <source>
        <dbReference type="SAM" id="Phobius"/>
    </source>
</evidence>
<feature type="transmembrane region" description="Helical" evidence="1">
    <location>
        <begin position="21"/>
        <end position="41"/>
    </location>
</feature>
<evidence type="ECO:0000313" key="3">
    <source>
        <dbReference type="Proteomes" id="UP000694257"/>
    </source>
</evidence>
<gene>
    <name evidence="2" type="ORF">KV110_06570</name>
</gene>
<feature type="transmembrane region" description="Helical" evidence="1">
    <location>
        <begin position="133"/>
        <end position="152"/>
    </location>
</feature>